<dbReference type="Pfam" id="PF10117">
    <property type="entry name" value="McrBC"/>
    <property type="match status" value="1"/>
</dbReference>
<reference evidence="1 2" key="1">
    <citation type="submission" date="2020-08" db="EMBL/GenBank/DDBJ databases">
        <title>Sequencing the genomes of 1000 actinobacteria strains.</title>
        <authorList>
            <person name="Klenk H.-P."/>
        </authorList>
    </citation>
    <scope>NUCLEOTIDE SEQUENCE [LARGE SCALE GENOMIC DNA]</scope>
    <source>
        <strain evidence="1 2">DSM 105498</strain>
    </source>
</reference>
<proteinExistence type="predicted"/>
<dbReference type="PANTHER" id="PTHR38733:SF1">
    <property type="entry name" value="TYPE IV METHYL-DIRECTED RESTRICTION ENZYME ECOKMCRBC"/>
    <property type="match status" value="1"/>
</dbReference>
<sequence>GAVAALSGISEGEVLIQLRQLNDRVKTLLGYENDPITTTSGGTWKADGVAGLLRLNSSVELEVVPKFLDPSTSGWRSDFFLLAVLVRTGHLLVHDEISAGTQDRGDLATLIARSLLNLHSENERRPIRSYRRSTSSDFAIDGDVEWETLVLPDPDGFEVSRLELTRRNPYNATLAAAVATLIPAVADADTQAQLRLLGRQLAPQSNPPAVFAPLPVRHRGWQQAYDLARLVVEGLGLNLDGGSFTGPGFLLSTWSAWQSLCEEVVRRALPDHKVVGQMRWVLGHRGTQPVYATPDITPLTGSLAPLLLDAKYKTRVGRTPSISASDVYESLAFLRASGAATMNLLYPALSAPEQLPLGEWKPFDEIKVDDLTITGYEVQVQGLARAGGFDQLVAGARAALQPRLPTVADATQRA</sequence>
<comment type="caution">
    <text evidence="1">The sequence shown here is derived from an EMBL/GenBank/DDBJ whole genome shotgun (WGS) entry which is preliminary data.</text>
</comment>
<dbReference type="EMBL" id="JACHWR010000013">
    <property type="protein sequence ID" value="MBB3045587.1"/>
    <property type="molecule type" value="Genomic_DNA"/>
</dbReference>
<feature type="non-terminal residue" evidence="1">
    <location>
        <position position="1"/>
    </location>
</feature>
<dbReference type="RefSeq" id="WP_183595574.1">
    <property type="nucleotide sequence ID" value="NZ_JACHWR010000013.1"/>
</dbReference>
<evidence type="ECO:0000313" key="2">
    <source>
        <dbReference type="Proteomes" id="UP000589626"/>
    </source>
</evidence>
<gene>
    <name evidence="1" type="ORF">FHU40_005447</name>
</gene>
<dbReference type="Proteomes" id="UP000589626">
    <property type="component" value="Unassembled WGS sequence"/>
</dbReference>
<dbReference type="PANTHER" id="PTHR38733">
    <property type="entry name" value="PROTEIN MCRC"/>
    <property type="match status" value="1"/>
</dbReference>
<dbReference type="AlphaFoldDB" id="A0A7W4Z413"/>
<evidence type="ECO:0000313" key="1">
    <source>
        <dbReference type="EMBL" id="MBB3045587.1"/>
    </source>
</evidence>
<organism evidence="1 2">
    <name type="scientific">Nocardioides soli</name>
    <dbReference type="NCBI Taxonomy" id="1036020"/>
    <lineage>
        <taxon>Bacteria</taxon>
        <taxon>Bacillati</taxon>
        <taxon>Actinomycetota</taxon>
        <taxon>Actinomycetes</taxon>
        <taxon>Propionibacteriales</taxon>
        <taxon>Nocardioidaceae</taxon>
        <taxon>Nocardioides</taxon>
    </lineage>
</organism>
<protein>
    <submittedName>
        <fullName evidence="1">Uncharacterized protein</fullName>
    </submittedName>
</protein>
<accession>A0A7W4Z413</accession>
<keyword evidence="2" id="KW-1185">Reference proteome</keyword>
<name>A0A7W4Z413_9ACTN</name>
<dbReference type="InterPro" id="IPR019292">
    <property type="entry name" value="McrC"/>
</dbReference>